<dbReference type="InterPro" id="IPR023267">
    <property type="entry name" value="RCMT"/>
</dbReference>
<dbReference type="PANTHER" id="PTHR22807:SF34">
    <property type="entry name" value="TRNA (CYTOSINE(72)-C(5))-METHYLTRANSFERASE NSUN6"/>
    <property type="match status" value="1"/>
</dbReference>
<dbReference type="PANTHER" id="PTHR22807">
    <property type="entry name" value="NOP2 YEAST -RELATED NOL1/NOP2/FMU SUN DOMAIN-CONTAINING"/>
    <property type="match status" value="1"/>
</dbReference>
<proteinExistence type="inferred from homology"/>
<dbReference type="EMBL" id="DRZC01000028">
    <property type="protein sequence ID" value="HHQ80222.1"/>
    <property type="molecule type" value="Genomic_DNA"/>
</dbReference>
<gene>
    <name evidence="7" type="ORF">ENM78_01985</name>
</gene>
<dbReference type="Gene3D" id="2.30.130.10">
    <property type="entry name" value="PUA domain"/>
    <property type="match status" value="1"/>
</dbReference>
<comment type="caution">
    <text evidence="5">Lacks conserved residue(s) required for the propagation of feature annotation.</text>
</comment>
<dbReference type="SUPFAM" id="SSF88697">
    <property type="entry name" value="PUA domain-like"/>
    <property type="match status" value="1"/>
</dbReference>
<name>A0A7J3ZK11_9CREN</name>
<reference evidence="7" key="1">
    <citation type="journal article" date="2020" name="mSystems">
        <title>Genome- and Community-Level Interaction Insights into Carbon Utilization and Element Cycling Functions of Hydrothermarchaeota in Hydrothermal Sediment.</title>
        <authorList>
            <person name="Zhou Z."/>
            <person name="Liu Y."/>
            <person name="Xu W."/>
            <person name="Pan J."/>
            <person name="Luo Z.H."/>
            <person name="Li M."/>
        </authorList>
    </citation>
    <scope>NUCLEOTIDE SEQUENCE [LARGE SCALE GENOMIC DNA]</scope>
    <source>
        <strain evidence="7">SpSt-1116</strain>
    </source>
</reference>
<dbReference type="Gene3D" id="3.30.70.1170">
    <property type="entry name" value="Sun protein, domain 3"/>
    <property type="match status" value="1"/>
</dbReference>
<dbReference type="InterPro" id="IPR036974">
    <property type="entry name" value="PUA_sf"/>
</dbReference>
<dbReference type="SMART" id="SM00359">
    <property type="entry name" value="PUA"/>
    <property type="match status" value="1"/>
</dbReference>
<comment type="similarity">
    <text evidence="5">Belongs to the class I-like SAM-binding methyltransferase superfamily. RsmB/NOP family.</text>
</comment>
<comment type="catalytic activity">
    <reaction evidence="5">
        <text>cytidine(72) in tRNA + S-adenosyl-L-methionine = 5-methylcytidine(72) in tRNA + S-adenosyl-L-homocysteine + H(+)</text>
        <dbReference type="Rhea" id="RHEA:61988"/>
        <dbReference type="Rhea" id="RHEA-COMP:15996"/>
        <dbReference type="Rhea" id="RHEA-COMP:15997"/>
        <dbReference type="ChEBI" id="CHEBI:15378"/>
        <dbReference type="ChEBI" id="CHEBI:57856"/>
        <dbReference type="ChEBI" id="CHEBI:59789"/>
        <dbReference type="ChEBI" id="CHEBI:74483"/>
        <dbReference type="ChEBI" id="CHEBI:82748"/>
    </reaction>
</comment>
<dbReference type="GO" id="GO:0000049">
    <property type="term" value="F:tRNA binding"/>
    <property type="evidence" value="ECO:0007669"/>
    <property type="project" value="UniProtKB-UniRule"/>
</dbReference>
<dbReference type="Pfam" id="PF01189">
    <property type="entry name" value="Methyltr_RsmB-F"/>
    <property type="match status" value="1"/>
</dbReference>
<feature type="binding site" evidence="5">
    <location>
        <position position="247"/>
    </location>
    <ligand>
        <name>S-adenosyl-L-methionine</name>
        <dbReference type="ChEBI" id="CHEBI:59789"/>
    </ligand>
</feature>
<accession>A0A7J3ZK11</accession>
<evidence type="ECO:0000256" key="3">
    <source>
        <dbReference type="ARBA" id="ARBA00022691"/>
    </source>
</evidence>
<dbReference type="GO" id="GO:0001510">
    <property type="term" value="P:RNA methylation"/>
    <property type="evidence" value="ECO:0007669"/>
    <property type="project" value="InterPro"/>
</dbReference>
<dbReference type="PRINTS" id="PR02008">
    <property type="entry name" value="RCMTFAMILY"/>
</dbReference>
<dbReference type="HAMAP" id="MF_02237">
    <property type="entry name" value="NSUN6"/>
    <property type="match status" value="1"/>
</dbReference>
<comment type="caution">
    <text evidence="7">The sequence shown here is derived from an EMBL/GenBank/DDBJ whole genome shotgun (WGS) entry which is preliminary data.</text>
</comment>
<dbReference type="InterPro" id="IPR002478">
    <property type="entry name" value="PUA"/>
</dbReference>
<dbReference type="PROSITE" id="PS51686">
    <property type="entry name" value="SAM_MT_RSMB_NOP"/>
    <property type="match status" value="1"/>
</dbReference>
<dbReference type="GO" id="GO:0016428">
    <property type="term" value="F:tRNA (cytidine-5-)-methyltransferase activity"/>
    <property type="evidence" value="ECO:0007669"/>
    <property type="project" value="UniProtKB-UniRule"/>
</dbReference>
<dbReference type="Gene3D" id="3.40.50.150">
    <property type="entry name" value="Vaccinia Virus protein VP39"/>
    <property type="match status" value="1"/>
</dbReference>
<dbReference type="Pfam" id="PF01472">
    <property type="entry name" value="PUA"/>
    <property type="match status" value="1"/>
</dbReference>
<dbReference type="GO" id="GO:0006400">
    <property type="term" value="P:tRNA modification"/>
    <property type="evidence" value="ECO:0007669"/>
    <property type="project" value="UniProtKB-UniRule"/>
</dbReference>
<dbReference type="InterPro" id="IPR015947">
    <property type="entry name" value="PUA-like_sf"/>
</dbReference>
<keyword evidence="3 5" id="KW-0949">S-adenosyl-L-methionine</keyword>
<feature type="binding site" evidence="5">
    <location>
        <position position="242"/>
    </location>
    <ligand>
        <name>S-adenosyl-L-methionine</name>
        <dbReference type="ChEBI" id="CHEBI:59789"/>
    </ligand>
</feature>
<dbReference type="SUPFAM" id="SSF53335">
    <property type="entry name" value="S-adenosyl-L-methionine-dependent methyltransferases"/>
    <property type="match status" value="1"/>
</dbReference>
<feature type="binding site" evidence="5">
    <location>
        <position position="269"/>
    </location>
    <ligand>
        <name>S-adenosyl-L-methionine</name>
        <dbReference type="ChEBI" id="CHEBI:59789"/>
    </ligand>
</feature>
<evidence type="ECO:0000313" key="7">
    <source>
        <dbReference type="EMBL" id="HHQ80222.1"/>
    </source>
</evidence>
<feature type="domain" description="SAM-dependent MTase RsmB/NOP-type" evidence="6">
    <location>
        <begin position="118"/>
        <end position="398"/>
    </location>
</feature>
<organism evidence="7">
    <name type="scientific">Fervidicoccus fontis</name>
    <dbReference type="NCBI Taxonomy" id="683846"/>
    <lineage>
        <taxon>Archaea</taxon>
        <taxon>Thermoproteota</taxon>
        <taxon>Thermoprotei</taxon>
        <taxon>Fervidicoccales</taxon>
        <taxon>Fervidicoccaceae</taxon>
        <taxon>Fervidicoccus</taxon>
    </lineage>
</organism>
<evidence type="ECO:0000256" key="1">
    <source>
        <dbReference type="ARBA" id="ARBA00022603"/>
    </source>
</evidence>
<protein>
    <recommendedName>
        <fullName evidence="5">tRNA (cytosine(72)-C(5))-methyltransferase</fullName>
        <shortName evidence="5">tRNA:m(5)C72 MTase</shortName>
        <ecNumber evidence="5">2.1.1.-</ecNumber>
    </recommendedName>
</protein>
<dbReference type="PROSITE" id="PS50890">
    <property type="entry name" value="PUA"/>
    <property type="match status" value="1"/>
</dbReference>
<evidence type="ECO:0000256" key="5">
    <source>
        <dbReference type="HAMAP-Rule" id="MF_02237"/>
    </source>
</evidence>
<dbReference type="InterPro" id="IPR043699">
    <property type="entry name" value="NSUN6"/>
</dbReference>
<dbReference type="AlphaFoldDB" id="A0A7J3ZK11"/>
<dbReference type="InterPro" id="IPR029063">
    <property type="entry name" value="SAM-dependent_MTases_sf"/>
</dbReference>
<comment type="function">
    <text evidence="5">S-adenosyl-L-methionine-dependent methyltransferase that specifically methylates the C5 position of cytosine 72 in several tRNAs.</text>
</comment>
<evidence type="ECO:0000259" key="6">
    <source>
        <dbReference type="PROSITE" id="PS51686"/>
    </source>
</evidence>
<feature type="active site" description="Nucleophile" evidence="5">
    <location>
        <position position="338"/>
    </location>
</feature>
<feature type="binding site" evidence="5">
    <location>
        <position position="288"/>
    </location>
    <ligand>
        <name>S-adenosyl-L-methionine</name>
        <dbReference type="ChEBI" id="CHEBI:59789"/>
    </ligand>
</feature>
<evidence type="ECO:0000256" key="4">
    <source>
        <dbReference type="ARBA" id="ARBA00022884"/>
    </source>
</evidence>
<sequence>MKIESKKVECCAGIDFGRIEIPGFLLERLRKLLRAYEITLEELLCSMATPAKSYYVRVNLLKASSQQAIALLQSEGLRFEEDGRLPEAIHSRVEGPFELEEELAEGTVVADRLAAESVMLGADLYAPGVISVHGSIGSTVAVRDPKGRTVGIGELVAYPNKSRRRGVIVRVSRSLFKAPKVRESRAFREGYIYDQALPSMYVARLLSPSEGDILVDMTASPGGKATHAFEVSGGRARVIAVDHTQSKVRRLLENIRRLEHSGIVVIKADSRTLSKVVPGLKPTMVIVDPPCTSLGNRPRLEFSIKQEQMNNLVRLQRRLLAEASRLVAPGGTISYSTCTITLEENEKIVAWAQRELGLSVEEPRMPVPVSRVSSEPLVRFLPGVHDTPGFFISTLKKH</sequence>
<dbReference type="EC" id="2.1.1.-" evidence="5"/>
<dbReference type="InterPro" id="IPR049560">
    <property type="entry name" value="MeTrfase_RsmB-F_NOP2_cat"/>
</dbReference>
<dbReference type="CDD" id="cd07953">
    <property type="entry name" value="PUA"/>
    <property type="match status" value="1"/>
</dbReference>
<keyword evidence="1 5" id="KW-0489">Methyltransferase</keyword>
<keyword evidence="4 5" id="KW-0694">RNA-binding</keyword>
<evidence type="ECO:0000256" key="2">
    <source>
        <dbReference type="ARBA" id="ARBA00022679"/>
    </source>
</evidence>
<keyword evidence="2 5" id="KW-0808">Transferase</keyword>
<dbReference type="InterPro" id="IPR001678">
    <property type="entry name" value="MeTrfase_RsmB-F_NOP2_dom"/>
</dbReference>